<dbReference type="EMBL" id="CAJNAU010000127">
    <property type="protein sequence ID" value="CAE6853008.1"/>
    <property type="molecule type" value="Genomic_DNA"/>
</dbReference>
<dbReference type="PANTHER" id="PTHR33254:SF4">
    <property type="entry name" value="4-HYDROXY-4-METHYL-2-OXOGLUTARATE ALDOLASE 3-RELATED"/>
    <property type="match status" value="1"/>
</dbReference>
<dbReference type="Gene3D" id="3.50.30.40">
    <property type="entry name" value="Ribonuclease E inhibitor RraA/RraA-like"/>
    <property type="match status" value="1"/>
</dbReference>
<dbReference type="CDD" id="cd16841">
    <property type="entry name" value="RraA_family"/>
    <property type="match status" value="1"/>
</dbReference>
<dbReference type="RefSeq" id="WP_200622268.1">
    <property type="nucleotide sequence ID" value="NZ_CAJNAU010000127.1"/>
</dbReference>
<dbReference type="Pfam" id="PF03737">
    <property type="entry name" value="RraA-like"/>
    <property type="match status" value="1"/>
</dbReference>
<dbReference type="InterPro" id="IPR036704">
    <property type="entry name" value="RraA/RraA-like_sf"/>
</dbReference>
<accession>A0ABN7N7F0</accession>
<name>A0ABN7N7F0_9BURK</name>
<keyword evidence="5" id="KW-0456">Lyase</keyword>
<sequence>MRVKLATCPVSDALEQLGFAHPMLPPEIRPLRRDMVVIGRAMPVQDEPPVPHGGLNRYDAKPFGLLFESIEALRPNEVYIASGGPTGAARIGDLLASRVRKIGAAGVVLNAHVRDANAILELGLPTFAHGTHAYGLQGRHNVVDYRCSIMIGHVRIRPGDLIFGDGDGICVIPREAEREAITRAIAKTRLERNVREAIAAGRSVVDAFNQYSVM</sequence>
<reference evidence="5 6" key="1">
    <citation type="submission" date="2021-02" db="EMBL/GenBank/DDBJ databases">
        <authorList>
            <person name="Vanwijnsberghe S."/>
        </authorList>
    </citation>
    <scope>NUCLEOTIDE SEQUENCE [LARGE SCALE GENOMIC DNA]</scope>
    <source>
        <strain evidence="5 6">R-69658</strain>
    </source>
</reference>
<dbReference type="PANTHER" id="PTHR33254">
    <property type="entry name" value="4-HYDROXY-4-METHYL-2-OXOGLUTARATE ALDOLASE 3-RELATED"/>
    <property type="match status" value="1"/>
</dbReference>
<dbReference type="InterPro" id="IPR005493">
    <property type="entry name" value="RraA/RraA-like"/>
</dbReference>
<organism evidence="5 6">
    <name type="scientific">Paraburkholderia aspalathi</name>
    <dbReference type="NCBI Taxonomy" id="1324617"/>
    <lineage>
        <taxon>Bacteria</taxon>
        <taxon>Pseudomonadati</taxon>
        <taxon>Pseudomonadota</taxon>
        <taxon>Betaproteobacteria</taxon>
        <taxon>Burkholderiales</taxon>
        <taxon>Burkholderiaceae</taxon>
        <taxon>Paraburkholderia</taxon>
    </lineage>
</organism>
<evidence type="ECO:0000256" key="4">
    <source>
        <dbReference type="ARBA" id="ARBA00030169"/>
    </source>
</evidence>
<keyword evidence="6" id="KW-1185">Reference proteome</keyword>
<comment type="cofactor">
    <cofactor evidence="1">
        <name>a divalent metal cation</name>
        <dbReference type="ChEBI" id="CHEBI:60240"/>
    </cofactor>
</comment>
<evidence type="ECO:0000256" key="2">
    <source>
        <dbReference type="ARBA" id="ARBA00016549"/>
    </source>
</evidence>
<protein>
    <recommendedName>
        <fullName evidence="2">Putative 4-hydroxy-4-methyl-2-oxoglutarate aldolase</fullName>
    </recommendedName>
    <alternativeName>
        <fullName evidence="3">Regulator of ribonuclease activity homolog</fullName>
    </alternativeName>
    <alternativeName>
        <fullName evidence="4">RraA-like protein</fullName>
    </alternativeName>
</protein>
<evidence type="ECO:0000313" key="6">
    <source>
        <dbReference type="Proteomes" id="UP000674425"/>
    </source>
</evidence>
<dbReference type="Proteomes" id="UP000674425">
    <property type="component" value="Unassembled WGS sequence"/>
</dbReference>
<evidence type="ECO:0000313" key="5">
    <source>
        <dbReference type="EMBL" id="CAE6853008.1"/>
    </source>
</evidence>
<gene>
    <name evidence="5" type="primary">ligK_3</name>
    <name evidence="5" type="ORF">R69658_07255</name>
</gene>
<dbReference type="GO" id="GO:0047443">
    <property type="term" value="F:4-hydroxy-4-methyl-2-oxoglutarate aldolase activity"/>
    <property type="evidence" value="ECO:0007669"/>
    <property type="project" value="UniProtKB-EC"/>
</dbReference>
<evidence type="ECO:0000256" key="3">
    <source>
        <dbReference type="ARBA" id="ARBA00029596"/>
    </source>
</evidence>
<evidence type="ECO:0000256" key="1">
    <source>
        <dbReference type="ARBA" id="ARBA00001968"/>
    </source>
</evidence>
<comment type="caution">
    <text evidence="5">The sequence shown here is derived from an EMBL/GenBank/DDBJ whole genome shotgun (WGS) entry which is preliminary data.</text>
</comment>
<dbReference type="SUPFAM" id="SSF89562">
    <property type="entry name" value="RraA-like"/>
    <property type="match status" value="1"/>
</dbReference>
<proteinExistence type="predicted"/>